<keyword evidence="2" id="KW-1185">Reference proteome</keyword>
<accession>A0A271KLP4</accession>
<dbReference type="Proteomes" id="UP000215931">
    <property type="component" value="Unassembled WGS sequence"/>
</dbReference>
<dbReference type="EMBL" id="NPKH01000011">
    <property type="protein sequence ID" value="PAP96630.1"/>
    <property type="molecule type" value="Genomic_DNA"/>
</dbReference>
<evidence type="ECO:0000313" key="2">
    <source>
        <dbReference type="Proteomes" id="UP000215931"/>
    </source>
</evidence>
<dbReference type="AlphaFoldDB" id="A0A271KLP4"/>
<dbReference type="RefSeq" id="WP_095517335.1">
    <property type="nucleotide sequence ID" value="NZ_NPKH01000011.1"/>
</dbReference>
<comment type="caution">
    <text evidence="1">The sequence shown here is derived from an EMBL/GenBank/DDBJ whole genome shotgun (WGS) entry which is preliminary data.</text>
</comment>
<proteinExistence type="predicted"/>
<sequence length="153" mass="17280">MSREFSKISPKVWRSKRFRALPVDDARYLLMFLLSSEHQTSAGCFRMPDAYAAADLGWPIERMDEARKHLIEGGLIAFDSTTDEYFVIGWFGHNKPMNASHQKSIVRVVSDIESDAVREIAEAELQPALIPSSVEMLNGSRLGNSPYMTRRAS</sequence>
<name>A0A271KLP4_9HYPH</name>
<organism evidence="1 2">
    <name type="scientific">Mesorhizobium wenxiniae</name>
    <dbReference type="NCBI Taxonomy" id="2014805"/>
    <lineage>
        <taxon>Bacteria</taxon>
        <taxon>Pseudomonadati</taxon>
        <taxon>Pseudomonadota</taxon>
        <taxon>Alphaproteobacteria</taxon>
        <taxon>Hyphomicrobiales</taxon>
        <taxon>Phyllobacteriaceae</taxon>
        <taxon>Mesorhizobium</taxon>
    </lineage>
</organism>
<reference evidence="1 2" key="1">
    <citation type="submission" date="2017-08" db="EMBL/GenBank/DDBJ databases">
        <title>Mesorhizobium wenxinae sp. nov., a novel rhizobial species isolated from root nodules of chickpea (Cicer arietinum L.).</title>
        <authorList>
            <person name="Zhang J."/>
        </authorList>
    </citation>
    <scope>NUCLEOTIDE SEQUENCE [LARGE SCALE GENOMIC DNA]</scope>
    <source>
        <strain evidence="2">WYCCWR 10019</strain>
    </source>
</reference>
<protein>
    <submittedName>
        <fullName evidence="1">Uncharacterized protein</fullName>
    </submittedName>
</protein>
<gene>
    <name evidence="1" type="ORF">CIT31_02555</name>
</gene>
<dbReference type="OrthoDB" id="9151463at2"/>
<evidence type="ECO:0000313" key="1">
    <source>
        <dbReference type="EMBL" id="PAP96630.1"/>
    </source>
</evidence>